<dbReference type="eggNOG" id="COG0494">
    <property type="taxonomic scope" value="Bacteria"/>
</dbReference>
<evidence type="ECO:0000256" key="16">
    <source>
        <dbReference type="ARBA" id="ARBA00042798"/>
    </source>
</evidence>
<dbReference type="RefSeq" id="WP_015831460.1">
    <property type="nucleotide sequence ID" value="NC_012968.1"/>
</dbReference>
<dbReference type="PRINTS" id="PR00502">
    <property type="entry name" value="NUDIXFAMILY"/>
</dbReference>
<dbReference type="GO" id="GO:0044715">
    <property type="term" value="F:8-oxo-dGDP phosphatase activity"/>
    <property type="evidence" value="ECO:0007669"/>
    <property type="project" value="TreeGrafter"/>
</dbReference>
<dbReference type="CDD" id="cd00564">
    <property type="entry name" value="TMP_TenI"/>
    <property type="match status" value="1"/>
</dbReference>
<dbReference type="AlphaFoldDB" id="C6WU24"/>
<dbReference type="PROSITE" id="PS00893">
    <property type="entry name" value="NUDIX_BOX"/>
    <property type="match status" value="1"/>
</dbReference>
<comment type="catalytic activity">
    <reaction evidence="10">
        <text>8-oxo-dGTP + H2O = 8-oxo-dGMP + diphosphate + H(+)</text>
        <dbReference type="Rhea" id="RHEA:31575"/>
        <dbReference type="ChEBI" id="CHEBI:15377"/>
        <dbReference type="ChEBI" id="CHEBI:15378"/>
        <dbReference type="ChEBI" id="CHEBI:33019"/>
        <dbReference type="ChEBI" id="CHEBI:63224"/>
        <dbReference type="ChEBI" id="CHEBI:77896"/>
        <dbReference type="EC" id="3.6.1.55"/>
    </reaction>
</comment>
<evidence type="ECO:0000256" key="3">
    <source>
        <dbReference type="ARBA" id="ARBA00022457"/>
    </source>
</evidence>
<dbReference type="eggNOG" id="COG0352">
    <property type="taxonomic scope" value="Bacteria"/>
</dbReference>
<evidence type="ECO:0000256" key="8">
    <source>
        <dbReference type="ARBA" id="ARBA00022842"/>
    </source>
</evidence>
<comment type="catalytic activity">
    <reaction evidence="11">
        <text>8-oxo-GTP + H2O = 8-oxo-GMP + diphosphate + H(+)</text>
        <dbReference type="Rhea" id="RHEA:67616"/>
        <dbReference type="ChEBI" id="CHEBI:15377"/>
        <dbReference type="ChEBI" id="CHEBI:15378"/>
        <dbReference type="ChEBI" id="CHEBI:33019"/>
        <dbReference type="ChEBI" id="CHEBI:143553"/>
        <dbReference type="ChEBI" id="CHEBI:145694"/>
    </reaction>
</comment>
<dbReference type="SUPFAM" id="SSF55811">
    <property type="entry name" value="Nudix"/>
    <property type="match status" value="1"/>
</dbReference>
<evidence type="ECO:0000256" key="2">
    <source>
        <dbReference type="ARBA" id="ARBA00005582"/>
    </source>
</evidence>
<evidence type="ECO:0000256" key="6">
    <source>
        <dbReference type="ARBA" id="ARBA00022763"/>
    </source>
</evidence>
<keyword evidence="8" id="KW-0460">Magnesium</keyword>
<keyword evidence="21" id="KW-1185">Reference proteome</keyword>
<evidence type="ECO:0000313" key="21">
    <source>
        <dbReference type="Proteomes" id="UP000002742"/>
    </source>
</evidence>
<dbReference type="InterPro" id="IPR015797">
    <property type="entry name" value="NUDIX_hydrolase-like_dom_sf"/>
</dbReference>
<dbReference type="EMBL" id="CP001672">
    <property type="protein sequence ID" value="ACT47423.1"/>
    <property type="molecule type" value="Genomic_DNA"/>
</dbReference>
<dbReference type="GO" id="GO:0044716">
    <property type="term" value="F:8-oxo-GDP phosphatase activity"/>
    <property type="evidence" value="ECO:0007669"/>
    <property type="project" value="TreeGrafter"/>
</dbReference>
<dbReference type="InterPro" id="IPR020476">
    <property type="entry name" value="Nudix_hydrolase"/>
</dbReference>
<evidence type="ECO:0000256" key="10">
    <source>
        <dbReference type="ARBA" id="ARBA00035861"/>
    </source>
</evidence>
<dbReference type="Proteomes" id="UP000002742">
    <property type="component" value="Chromosome"/>
</dbReference>
<evidence type="ECO:0000256" key="13">
    <source>
        <dbReference type="ARBA" id="ARBA00040794"/>
    </source>
</evidence>
<comment type="cofactor">
    <cofactor evidence="1">
        <name>Mg(2+)</name>
        <dbReference type="ChEBI" id="CHEBI:18420"/>
    </cofactor>
</comment>
<dbReference type="SUPFAM" id="SSF51391">
    <property type="entry name" value="Thiamin phosphate synthase"/>
    <property type="match status" value="1"/>
</dbReference>
<dbReference type="GO" id="GO:0046872">
    <property type="term" value="F:metal ion binding"/>
    <property type="evidence" value="ECO:0007669"/>
    <property type="project" value="UniProtKB-KW"/>
</dbReference>
<dbReference type="InterPro" id="IPR047127">
    <property type="entry name" value="MutT-like"/>
</dbReference>
<evidence type="ECO:0000256" key="7">
    <source>
        <dbReference type="ARBA" id="ARBA00022801"/>
    </source>
</evidence>
<evidence type="ECO:0000256" key="14">
    <source>
        <dbReference type="ARBA" id="ARBA00041592"/>
    </source>
</evidence>
<dbReference type="Gene3D" id="3.90.79.10">
    <property type="entry name" value="Nucleoside Triphosphate Pyrophosphohydrolase"/>
    <property type="match status" value="1"/>
</dbReference>
<dbReference type="InterPro" id="IPR036206">
    <property type="entry name" value="ThiamineP_synth_sf"/>
</dbReference>
<dbReference type="NCBIfam" id="NF006530">
    <property type="entry name" value="PRK08999.1"/>
    <property type="match status" value="1"/>
</dbReference>
<evidence type="ECO:0000256" key="15">
    <source>
        <dbReference type="ARBA" id="ARBA00041979"/>
    </source>
</evidence>
<evidence type="ECO:0000256" key="4">
    <source>
        <dbReference type="ARBA" id="ARBA00022705"/>
    </source>
</evidence>
<dbReference type="EC" id="3.6.1.55" evidence="12"/>
<sequence>MSTSALNLSTKGPAGASPAEGSAAGDSVTKVTEAAVGIVQRDNGMVLLGERPVGKPWEGYWEFPGGKVEPNETPAQALKRELQEELGIIVTRFHSWMTRTYEYEARYDQSGKLITPAKAVKLHFFIVVEWQGDPVGLEDQQLSWQNPEKLTVGPMLPANTPILTALSLAPVYAISNLKEMGEVQFFERLKMALENGLMMIQVREPDLSKQDLMLFAEHVIALAKPFEAKVFVNTDVESAQQLNAAGVHLSAQRLMQLKVKPEGLLVGASCHNAAELAHAKMLALDYVTLSPVKSTLSHPNTAPLGWATFNQLVAGYSLPVFALGGMLREDLDPARTYGAHGIAMQRDVWGAL</sequence>
<reference evidence="20 21" key="2">
    <citation type="journal article" date="2011" name="J. Bacteriol.">
        <title>Genomes of three methylotrophs from a single niche uncover genetic and metabolic divergence of Methylophilaceae.</title>
        <authorList>
            <person name="Lapidus A."/>
            <person name="Clum A."/>
            <person name="Labutti K."/>
            <person name="Kaluzhnaya M.G."/>
            <person name="Lim S."/>
            <person name="Beck D.A."/>
            <person name="Glavina Del Rio T."/>
            <person name="Nolan M."/>
            <person name="Mavromatis K."/>
            <person name="Huntemann M."/>
            <person name="Lucas S."/>
            <person name="Lidstrom M.E."/>
            <person name="Ivanova N."/>
            <person name="Chistoserdova L."/>
        </authorList>
    </citation>
    <scope>NUCLEOTIDE SEQUENCE [LARGE SCALE GENOMIC DNA]</scope>
    <source>
        <strain evidence="21">JLW8 / ATCC BAA-1282 / DSM 17540</strain>
    </source>
</reference>
<evidence type="ECO:0000259" key="19">
    <source>
        <dbReference type="PROSITE" id="PS51462"/>
    </source>
</evidence>
<keyword evidence="5" id="KW-0479">Metal-binding</keyword>
<accession>C6WU24</accession>
<dbReference type="Gene3D" id="3.20.20.70">
    <property type="entry name" value="Aldolase class I"/>
    <property type="match status" value="1"/>
</dbReference>
<feature type="compositionally biased region" description="Low complexity" evidence="18">
    <location>
        <begin position="12"/>
        <end position="25"/>
    </location>
</feature>
<dbReference type="GO" id="GO:0006281">
    <property type="term" value="P:DNA repair"/>
    <property type="evidence" value="ECO:0007669"/>
    <property type="project" value="UniProtKB-KW"/>
</dbReference>
<dbReference type="GO" id="GO:0035539">
    <property type="term" value="F:8-oxo-7,8-dihydrodeoxyguanosine triphosphate pyrophosphatase activity"/>
    <property type="evidence" value="ECO:0007669"/>
    <property type="project" value="UniProtKB-EC"/>
</dbReference>
<keyword evidence="4" id="KW-0235">DNA replication</keyword>
<dbReference type="KEGG" id="mmb:Mmol_0513"/>
<feature type="region of interest" description="Disordered" evidence="18">
    <location>
        <begin position="1"/>
        <end position="27"/>
    </location>
</feature>
<feature type="compositionally biased region" description="Polar residues" evidence="18">
    <location>
        <begin position="1"/>
        <end position="10"/>
    </location>
</feature>
<evidence type="ECO:0000256" key="9">
    <source>
        <dbReference type="ARBA" id="ARBA00023204"/>
    </source>
</evidence>
<dbReference type="STRING" id="583345.Mmol_0513"/>
<dbReference type="InterPro" id="IPR020084">
    <property type="entry name" value="NUDIX_hydrolase_CS"/>
</dbReference>
<feature type="domain" description="Nudix hydrolase" evidence="19">
    <location>
        <begin position="31"/>
        <end position="170"/>
    </location>
</feature>
<evidence type="ECO:0000256" key="11">
    <source>
        <dbReference type="ARBA" id="ARBA00036904"/>
    </source>
</evidence>
<dbReference type="InterPro" id="IPR022998">
    <property type="entry name" value="ThiamineP_synth_TenI"/>
</dbReference>
<dbReference type="Pfam" id="PF00293">
    <property type="entry name" value="NUDIX"/>
    <property type="match status" value="1"/>
</dbReference>
<dbReference type="PANTHER" id="PTHR47707:SF1">
    <property type="entry name" value="NUDIX HYDROLASE FAMILY PROTEIN"/>
    <property type="match status" value="1"/>
</dbReference>
<evidence type="ECO:0000313" key="20">
    <source>
        <dbReference type="EMBL" id="ACT47423.1"/>
    </source>
</evidence>
<reference evidence="21" key="1">
    <citation type="submission" date="2009-07" db="EMBL/GenBank/DDBJ databases">
        <title>Complete sequence of Methylotenera mobilis JLW8.</title>
        <authorList>
            <consortium name="US DOE Joint Genome Institute"/>
            <person name="Lucas S."/>
            <person name="Copeland A."/>
            <person name="Lapidus A."/>
            <person name="Glavina del Rio T."/>
            <person name="Tice H."/>
            <person name="Bruce D."/>
            <person name="Goodwin L."/>
            <person name="Pitluck S."/>
            <person name="LaButti K.M."/>
            <person name="Clum A."/>
            <person name="Larimer F."/>
            <person name="Land M."/>
            <person name="Hauser L."/>
            <person name="Kyrpides N."/>
            <person name="Mikhailova N."/>
            <person name="Kayluzhnaya M."/>
            <person name="Chistoserdova L."/>
        </authorList>
    </citation>
    <scope>NUCLEOTIDE SEQUENCE [LARGE SCALE GENOMIC DNA]</scope>
    <source>
        <strain evidence="21">JLW8 / ATCC BAA-1282 / DSM 17540</strain>
    </source>
</reference>
<keyword evidence="6" id="KW-0227">DNA damage</keyword>
<gene>
    <name evidence="20" type="ordered locus">Mmol_0513</name>
</gene>
<organism evidence="20 21">
    <name type="scientific">Methylotenera mobilis (strain JLW8 / ATCC BAA-1282 / DSM 17540)</name>
    <dbReference type="NCBI Taxonomy" id="583345"/>
    <lineage>
        <taxon>Bacteria</taxon>
        <taxon>Pseudomonadati</taxon>
        <taxon>Pseudomonadota</taxon>
        <taxon>Betaproteobacteria</taxon>
        <taxon>Nitrosomonadales</taxon>
        <taxon>Methylophilaceae</taxon>
        <taxon>Methylotenera</taxon>
    </lineage>
</organism>
<dbReference type="InterPro" id="IPR000086">
    <property type="entry name" value="NUDIX_hydrolase_dom"/>
</dbReference>
<evidence type="ECO:0000256" key="5">
    <source>
        <dbReference type="ARBA" id="ARBA00022723"/>
    </source>
</evidence>
<evidence type="ECO:0000256" key="17">
    <source>
        <dbReference type="RuleBase" id="RU003476"/>
    </source>
</evidence>
<dbReference type="HOGENOM" id="CLU_076087_0_0_4"/>
<dbReference type="PANTHER" id="PTHR47707">
    <property type="entry name" value="8-OXO-DGTP DIPHOSPHATASE"/>
    <property type="match status" value="1"/>
</dbReference>
<dbReference type="InterPro" id="IPR013785">
    <property type="entry name" value="Aldolase_TIM"/>
</dbReference>
<dbReference type="GO" id="GO:0006260">
    <property type="term" value="P:DNA replication"/>
    <property type="evidence" value="ECO:0007669"/>
    <property type="project" value="UniProtKB-KW"/>
</dbReference>
<dbReference type="GO" id="GO:0008413">
    <property type="term" value="F:8-oxo-7,8-dihydroguanosine triphosphate pyrophosphatase activity"/>
    <property type="evidence" value="ECO:0007669"/>
    <property type="project" value="TreeGrafter"/>
</dbReference>
<evidence type="ECO:0000256" key="18">
    <source>
        <dbReference type="SAM" id="MobiDB-lite"/>
    </source>
</evidence>
<dbReference type="OrthoDB" id="9810648at2"/>
<dbReference type="CDD" id="cd03425">
    <property type="entry name" value="NUDIX_MutT_NudA_like"/>
    <property type="match status" value="1"/>
</dbReference>
<protein>
    <recommendedName>
        <fullName evidence="13">8-oxo-dGTP diphosphatase</fullName>
        <ecNumber evidence="12">3.6.1.55</ecNumber>
    </recommendedName>
    <alternativeName>
        <fullName evidence="16">7,8-dihydro-8-oxoguanine-triphosphatase</fullName>
    </alternativeName>
    <alternativeName>
        <fullName evidence="15">Mutator protein MutT</fullName>
    </alternativeName>
    <alternativeName>
        <fullName evidence="14">dGTP pyrophosphohydrolase</fullName>
    </alternativeName>
</protein>
<name>C6WU24_METML</name>
<keyword evidence="7 17" id="KW-0378">Hydrolase</keyword>
<dbReference type="GO" id="GO:0009228">
    <property type="term" value="P:thiamine biosynthetic process"/>
    <property type="evidence" value="ECO:0007669"/>
    <property type="project" value="UniProtKB-KW"/>
</dbReference>
<evidence type="ECO:0000256" key="12">
    <source>
        <dbReference type="ARBA" id="ARBA00038905"/>
    </source>
</evidence>
<keyword evidence="9" id="KW-0234">DNA repair</keyword>
<dbReference type="PROSITE" id="PS51462">
    <property type="entry name" value="NUDIX"/>
    <property type="match status" value="1"/>
</dbReference>
<dbReference type="Pfam" id="PF02581">
    <property type="entry name" value="TMP-TENI"/>
    <property type="match status" value="1"/>
</dbReference>
<keyword evidence="3" id="KW-0515">Mutator protein</keyword>
<comment type="similarity">
    <text evidence="2 17">Belongs to the Nudix hydrolase family.</text>
</comment>
<proteinExistence type="inferred from homology"/>
<evidence type="ECO:0000256" key="1">
    <source>
        <dbReference type="ARBA" id="ARBA00001946"/>
    </source>
</evidence>